<organism evidence="2 3">
    <name type="scientific">Serratia plymuthica</name>
    <dbReference type="NCBI Taxonomy" id="82996"/>
    <lineage>
        <taxon>Bacteria</taxon>
        <taxon>Pseudomonadati</taxon>
        <taxon>Pseudomonadota</taxon>
        <taxon>Gammaproteobacteria</taxon>
        <taxon>Enterobacterales</taxon>
        <taxon>Yersiniaceae</taxon>
        <taxon>Serratia</taxon>
    </lineage>
</organism>
<dbReference type="EMBL" id="LS483469">
    <property type="protein sequence ID" value="SQI31872.1"/>
    <property type="molecule type" value="Genomic_DNA"/>
</dbReference>
<dbReference type="GO" id="GO:0016301">
    <property type="term" value="F:kinase activity"/>
    <property type="evidence" value="ECO:0007669"/>
    <property type="project" value="UniProtKB-KW"/>
</dbReference>
<gene>
    <name evidence="2" type="primary">relA_3</name>
    <name evidence="2" type="ORF">NCTC12961_00888</name>
</gene>
<accession>A0A2X4UBU6</accession>
<protein>
    <submittedName>
        <fullName evidence="2">GTP pyrophosphokinase</fullName>
        <ecNumber evidence="2">2.7.6.5</ecNumber>
    </submittedName>
</protein>
<dbReference type="Proteomes" id="UP000248897">
    <property type="component" value="Chromosome 1"/>
</dbReference>
<name>A0A2X4UBU6_SERPL</name>
<dbReference type="EC" id="2.7.6.5" evidence="2"/>
<evidence type="ECO:0000313" key="3">
    <source>
        <dbReference type="Proteomes" id="UP000248897"/>
    </source>
</evidence>
<reference evidence="2 3" key="1">
    <citation type="submission" date="2018-06" db="EMBL/GenBank/DDBJ databases">
        <authorList>
            <consortium name="Pathogen Informatics"/>
            <person name="Doyle S."/>
        </authorList>
    </citation>
    <scope>NUCLEOTIDE SEQUENCE [LARGE SCALE GENOMIC DNA]</scope>
    <source>
        <strain evidence="2 3">NCTC12961</strain>
    </source>
</reference>
<sequence>MGDQIEIITQKQPNPSRDWLNPNLGYVTTSRGRSKIHNWFRKQDRDKNILAGRQMLDSELEHLGISLKEAEKLLIPRYNMNSLDEILAAIGGGDIRLNQMVNFLQGKFNKPSAEEQDREALRQLVQHKAPPATRSKDNGRVVVEGVGNLMHHIARCCQPIPGDDIVGFITQGAVSPSTVRTAISWWICSRTRRNASLTPCGAKAIPAVIHWSCV</sequence>
<dbReference type="AlphaFoldDB" id="A0A2X4UBU6"/>
<keyword evidence="2" id="KW-0418">Kinase</keyword>
<dbReference type="GO" id="GO:0008728">
    <property type="term" value="F:GTP diphosphokinase activity"/>
    <property type="evidence" value="ECO:0007669"/>
    <property type="project" value="UniProtKB-EC"/>
</dbReference>
<feature type="domain" description="RelA/SpoT AH and RIS" evidence="1">
    <location>
        <begin position="27"/>
        <end position="173"/>
    </location>
</feature>
<dbReference type="InterPro" id="IPR045600">
    <property type="entry name" value="RelA/SpoT_AH_RIS"/>
</dbReference>
<proteinExistence type="predicted"/>
<evidence type="ECO:0000313" key="2">
    <source>
        <dbReference type="EMBL" id="SQI31872.1"/>
    </source>
</evidence>
<keyword evidence="2" id="KW-0808">Transferase</keyword>
<dbReference type="Pfam" id="PF19296">
    <property type="entry name" value="RelA_AH_RIS"/>
    <property type="match status" value="1"/>
</dbReference>
<evidence type="ECO:0000259" key="1">
    <source>
        <dbReference type="Pfam" id="PF19296"/>
    </source>
</evidence>